<evidence type="ECO:0000313" key="7">
    <source>
        <dbReference type="EMBL" id="MDZ8117665.1"/>
    </source>
</evidence>
<feature type="domain" description="Acylphosphatase-like" evidence="6">
    <location>
        <begin position="17"/>
        <end position="104"/>
    </location>
</feature>
<evidence type="ECO:0000256" key="1">
    <source>
        <dbReference type="ARBA" id="ARBA00005614"/>
    </source>
</evidence>
<evidence type="ECO:0000259" key="6">
    <source>
        <dbReference type="PROSITE" id="PS51160"/>
    </source>
</evidence>
<comment type="similarity">
    <text evidence="1 5">Belongs to the acylphosphatase family.</text>
</comment>
<dbReference type="RefSeq" id="WP_322607464.1">
    <property type="nucleotide sequence ID" value="NZ_JARVCO010000002.1"/>
</dbReference>
<dbReference type="Pfam" id="PF00708">
    <property type="entry name" value="Acylphosphatase"/>
    <property type="match status" value="1"/>
</dbReference>
<evidence type="ECO:0000256" key="4">
    <source>
        <dbReference type="PROSITE-ProRule" id="PRU00520"/>
    </source>
</evidence>
<dbReference type="PROSITE" id="PS00151">
    <property type="entry name" value="ACYLPHOSPHATASE_2"/>
    <property type="match status" value="1"/>
</dbReference>
<gene>
    <name evidence="7" type="ORF">P9H32_03420</name>
</gene>
<dbReference type="PANTHER" id="PTHR47268:SF4">
    <property type="entry name" value="ACYLPHOSPHATASE"/>
    <property type="match status" value="1"/>
</dbReference>
<comment type="catalytic activity">
    <reaction evidence="3 4">
        <text>an acyl phosphate + H2O = a carboxylate + phosphate + H(+)</text>
        <dbReference type="Rhea" id="RHEA:14965"/>
        <dbReference type="ChEBI" id="CHEBI:15377"/>
        <dbReference type="ChEBI" id="CHEBI:15378"/>
        <dbReference type="ChEBI" id="CHEBI:29067"/>
        <dbReference type="ChEBI" id="CHEBI:43474"/>
        <dbReference type="ChEBI" id="CHEBI:59918"/>
        <dbReference type="EC" id="3.6.1.7"/>
    </reaction>
</comment>
<keyword evidence="8" id="KW-1185">Reference proteome</keyword>
<comment type="caution">
    <text evidence="7">The sequence shown here is derived from an EMBL/GenBank/DDBJ whole genome shotgun (WGS) entry which is preliminary data.</text>
</comment>
<dbReference type="InterPro" id="IPR020456">
    <property type="entry name" value="Acylphosphatase"/>
</dbReference>
<evidence type="ECO:0000313" key="8">
    <source>
        <dbReference type="Proteomes" id="UP001290861"/>
    </source>
</evidence>
<dbReference type="Gene3D" id="3.30.70.100">
    <property type="match status" value="1"/>
</dbReference>
<dbReference type="InterPro" id="IPR001792">
    <property type="entry name" value="Acylphosphatase-like_dom"/>
</dbReference>
<dbReference type="PANTHER" id="PTHR47268">
    <property type="entry name" value="ACYLPHOSPHATASE"/>
    <property type="match status" value="1"/>
</dbReference>
<dbReference type="EC" id="3.6.1.7" evidence="2 4"/>
<dbReference type="SUPFAM" id="SSF54975">
    <property type="entry name" value="Acylphosphatase/BLUF domain-like"/>
    <property type="match status" value="1"/>
</dbReference>
<evidence type="ECO:0000256" key="5">
    <source>
        <dbReference type="RuleBase" id="RU004168"/>
    </source>
</evidence>
<name>A0ABU5MTX7_9BACT</name>
<protein>
    <recommendedName>
        <fullName evidence="2 4">acylphosphatase</fullName>
        <ecNumber evidence="2 4">3.6.1.7</ecNumber>
    </recommendedName>
</protein>
<accession>A0ABU5MTX7</accession>
<feature type="active site" evidence="4">
    <location>
        <position position="32"/>
    </location>
</feature>
<dbReference type="Proteomes" id="UP001290861">
    <property type="component" value="Unassembled WGS sequence"/>
</dbReference>
<evidence type="ECO:0000256" key="2">
    <source>
        <dbReference type="ARBA" id="ARBA00012150"/>
    </source>
</evidence>
<sequence length="104" mass="11794">MRCGINKAMSSEDRDRQLHAFFSGRVQGVGFRYTVCELASSFAITGFVKNMWDGDVELVAEGTHQELVDFLNCIKTSQLGRKITNARVGWHDATNRFKQFGIEF</sequence>
<evidence type="ECO:0000256" key="3">
    <source>
        <dbReference type="ARBA" id="ARBA00047645"/>
    </source>
</evidence>
<reference evidence="7 8" key="1">
    <citation type="journal article" date="2024" name="Appl. Environ. Microbiol.">
        <title>Pontiella agarivorans sp. nov., a novel marine anaerobic bacterium capable of degrading macroalgal polysaccharides and fixing nitrogen.</title>
        <authorList>
            <person name="Liu N."/>
            <person name="Kivenson V."/>
            <person name="Peng X."/>
            <person name="Cui Z."/>
            <person name="Lankiewicz T.S."/>
            <person name="Gosselin K.M."/>
            <person name="English C.J."/>
            <person name="Blair E.M."/>
            <person name="O'Malley M.A."/>
            <person name="Valentine D.L."/>
        </authorList>
    </citation>
    <scope>NUCLEOTIDE SEQUENCE [LARGE SCALE GENOMIC DNA]</scope>
    <source>
        <strain evidence="7 8">NLcol2</strain>
    </source>
</reference>
<dbReference type="InterPro" id="IPR017968">
    <property type="entry name" value="Acylphosphatase_CS"/>
</dbReference>
<dbReference type="InterPro" id="IPR036046">
    <property type="entry name" value="Acylphosphatase-like_dom_sf"/>
</dbReference>
<dbReference type="PROSITE" id="PS51160">
    <property type="entry name" value="ACYLPHOSPHATASE_3"/>
    <property type="match status" value="1"/>
</dbReference>
<organism evidence="7 8">
    <name type="scientific">Pontiella agarivorans</name>
    <dbReference type="NCBI Taxonomy" id="3038953"/>
    <lineage>
        <taxon>Bacteria</taxon>
        <taxon>Pseudomonadati</taxon>
        <taxon>Kiritimatiellota</taxon>
        <taxon>Kiritimatiellia</taxon>
        <taxon>Kiritimatiellales</taxon>
        <taxon>Pontiellaceae</taxon>
        <taxon>Pontiella</taxon>
    </lineage>
</organism>
<keyword evidence="4" id="KW-0378">Hydrolase</keyword>
<feature type="active site" evidence="4">
    <location>
        <position position="50"/>
    </location>
</feature>
<dbReference type="EMBL" id="JARVCO010000002">
    <property type="protein sequence ID" value="MDZ8117665.1"/>
    <property type="molecule type" value="Genomic_DNA"/>
</dbReference>
<proteinExistence type="inferred from homology"/>